<dbReference type="GeneID" id="9526061"/>
<evidence type="ECO:0000259" key="10">
    <source>
        <dbReference type="Pfam" id="PF22600"/>
    </source>
</evidence>
<feature type="region of interest" description="Disordered" evidence="8">
    <location>
        <begin position="1015"/>
        <end position="1179"/>
    </location>
</feature>
<feature type="region of interest" description="Disordered" evidence="8">
    <location>
        <begin position="1"/>
        <end position="26"/>
    </location>
</feature>
<dbReference type="CDD" id="cd05402">
    <property type="entry name" value="NT_PAP_TUTase"/>
    <property type="match status" value="1"/>
</dbReference>
<evidence type="ECO:0000256" key="2">
    <source>
        <dbReference type="ARBA" id="ARBA00001946"/>
    </source>
</evidence>
<accession>D4APC4</accession>
<evidence type="ECO:0000256" key="1">
    <source>
        <dbReference type="ARBA" id="ARBA00001936"/>
    </source>
</evidence>
<comment type="similarity">
    <text evidence="3">Belongs to the DNA polymerase type-B-like family.</text>
</comment>
<keyword evidence="12" id="KW-1185">Reference proteome</keyword>
<feature type="compositionally biased region" description="Polar residues" evidence="8">
    <location>
        <begin position="903"/>
        <end position="934"/>
    </location>
</feature>
<dbReference type="eggNOG" id="KOG2277">
    <property type="taxonomic scope" value="Eukaryota"/>
</dbReference>
<proteinExistence type="inferred from homology"/>
<dbReference type="PANTHER" id="PTHR12271">
    <property type="entry name" value="POLY A POLYMERASE CID PAP -RELATED"/>
    <property type="match status" value="1"/>
</dbReference>
<dbReference type="Pfam" id="PF22600">
    <property type="entry name" value="MTPAP-like_central"/>
    <property type="match status" value="1"/>
</dbReference>
<keyword evidence="7" id="KW-0460">Magnesium</keyword>
<feature type="region of interest" description="Disordered" evidence="8">
    <location>
        <begin position="491"/>
        <end position="544"/>
    </location>
</feature>
<name>D4APC4_ARTBC</name>
<dbReference type="InterPro" id="IPR002058">
    <property type="entry name" value="PAP_assoc"/>
</dbReference>
<feature type="compositionally biased region" description="Polar residues" evidence="8">
    <location>
        <begin position="614"/>
        <end position="628"/>
    </location>
</feature>
<feature type="region of interest" description="Disordered" evidence="8">
    <location>
        <begin position="737"/>
        <end position="768"/>
    </location>
</feature>
<feature type="compositionally biased region" description="Low complexity" evidence="8">
    <location>
        <begin position="517"/>
        <end position="544"/>
    </location>
</feature>
<organism evidence="11 12">
    <name type="scientific">Arthroderma benhamiae (strain ATCC MYA-4681 / CBS 112371)</name>
    <name type="common">Trichophyton mentagrophytes</name>
    <dbReference type="NCBI Taxonomy" id="663331"/>
    <lineage>
        <taxon>Eukaryota</taxon>
        <taxon>Fungi</taxon>
        <taxon>Dikarya</taxon>
        <taxon>Ascomycota</taxon>
        <taxon>Pezizomycotina</taxon>
        <taxon>Eurotiomycetes</taxon>
        <taxon>Eurotiomycetidae</taxon>
        <taxon>Onygenales</taxon>
        <taxon>Arthrodermataceae</taxon>
        <taxon>Trichophyton</taxon>
    </lineage>
</organism>
<feature type="compositionally biased region" description="Pro residues" evidence="8">
    <location>
        <begin position="491"/>
        <end position="501"/>
    </location>
</feature>
<evidence type="ECO:0000313" key="11">
    <source>
        <dbReference type="EMBL" id="EFE35135.1"/>
    </source>
</evidence>
<evidence type="ECO:0000256" key="8">
    <source>
        <dbReference type="SAM" id="MobiDB-lite"/>
    </source>
</evidence>
<feature type="compositionally biased region" description="Low complexity" evidence="8">
    <location>
        <begin position="1044"/>
        <end position="1055"/>
    </location>
</feature>
<feature type="domain" description="PAP-associated" evidence="9">
    <location>
        <begin position="382"/>
        <end position="437"/>
    </location>
</feature>
<dbReference type="Pfam" id="PF03828">
    <property type="entry name" value="PAP_assoc"/>
    <property type="match status" value="1"/>
</dbReference>
<protein>
    <recommendedName>
        <fullName evidence="4">polynucleotide adenylyltransferase</fullName>
        <ecNumber evidence="4">2.7.7.19</ecNumber>
    </recommendedName>
</protein>
<dbReference type="EC" id="2.7.7.19" evidence="4"/>
<reference evidence="12" key="1">
    <citation type="journal article" date="2011" name="Genome Biol.">
        <title>Comparative and functional genomics provide insights into the pathogenicity of dermatophytic fungi.</title>
        <authorList>
            <person name="Burmester A."/>
            <person name="Shelest E."/>
            <person name="Gloeckner G."/>
            <person name="Heddergott C."/>
            <person name="Schindler S."/>
            <person name="Staib P."/>
            <person name="Heidel A."/>
            <person name="Felder M."/>
            <person name="Petzold A."/>
            <person name="Szafranski K."/>
            <person name="Feuermann M."/>
            <person name="Pedruzzi I."/>
            <person name="Priebe S."/>
            <person name="Groth M."/>
            <person name="Winkler R."/>
            <person name="Li W."/>
            <person name="Kniemeyer O."/>
            <person name="Schroeckh V."/>
            <person name="Hertweck C."/>
            <person name="Hube B."/>
            <person name="White T.C."/>
            <person name="Platzer M."/>
            <person name="Guthke R."/>
            <person name="Heitman J."/>
            <person name="Woestemeyer J."/>
            <person name="Zipfel P.F."/>
            <person name="Monod M."/>
            <person name="Brakhage A.A."/>
        </authorList>
    </citation>
    <scope>NUCLEOTIDE SEQUENCE [LARGE SCALE GENOMIC DNA]</scope>
    <source>
        <strain evidence="12">ATCC MYA-4681 / CBS 112371</strain>
    </source>
</reference>
<comment type="cofactor">
    <cofactor evidence="2">
        <name>Mg(2+)</name>
        <dbReference type="ChEBI" id="CHEBI:18420"/>
    </cofactor>
</comment>
<evidence type="ECO:0000256" key="7">
    <source>
        <dbReference type="ARBA" id="ARBA00022842"/>
    </source>
</evidence>
<dbReference type="SUPFAM" id="SSF81631">
    <property type="entry name" value="PAP/OAS1 substrate-binding domain"/>
    <property type="match status" value="1"/>
</dbReference>
<dbReference type="GO" id="GO:0046872">
    <property type="term" value="F:metal ion binding"/>
    <property type="evidence" value="ECO:0007669"/>
    <property type="project" value="UniProtKB-KW"/>
</dbReference>
<dbReference type="HOGENOM" id="CLU_002806_0_0_1"/>
<dbReference type="Proteomes" id="UP000008866">
    <property type="component" value="Unassembled WGS sequence"/>
</dbReference>
<feature type="compositionally biased region" description="Basic and acidic residues" evidence="8">
    <location>
        <begin position="890"/>
        <end position="902"/>
    </location>
</feature>
<gene>
    <name evidence="11" type="ORF">ARB_06091</name>
</gene>
<feature type="region of interest" description="Disordered" evidence="8">
    <location>
        <begin position="858"/>
        <end position="934"/>
    </location>
</feature>
<dbReference type="KEGG" id="abe:ARB_06091"/>
<evidence type="ECO:0000256" key="3">
    <source>
        <dbReference type="ARBA" id="ARBA00008593"/>
    </source>
</evidence>
<sequence length="1179" mass="130613">MGAGVNGHVASLHSKGDVSPVASDRSPAMAWAVPTEIPNYQPPFRPTLPAQQSSSLPSTPYQLPRDLSFRSRSPSPHRGSISPRSAHSEFNHTLPAVRKEYGGGCKYETGMAHFRRRMPYSLGSDMLPDEPGPLKEKLEPEKEVKLSRDIKELYQKLLPSPESEERRVKFVRKLEKLLDTQWPGNEIKVNVFGSSGNKLCTSDSDADFLAKSERSSLFYSSSKRPFFANSSFTGGMERVVCVSHAKVPIVKIWDPELQVACDMNVNNTLALENTRMIKTYVELDDRIRPLAMLVKHWTKRRILNDAALGGTLSSYTWICLIINFLQTRIPPIVPSLQKRVAQSEGSTDGSSITSTTSCNSTYSSFDDDVEKLGGFGDDNKSTLGELLFQFFRYYAHEVDYEKNVMSVRHGKLISKEEKGWHLLQNNRLCVEEPFNTSRNLGNTADDTSFRGLHQELRRAFKAISEGNLDECCEQYEYPPEEERVWERPAPQPRPVITPMPPAHSNTRGGRGGGRGGRNQNHYNNRGSHGGRRASSAANRSNMARHQNAAFAAEIALQAQQAQHAQYLLHDHLYQQIQILQAQEQELRMKQAMISSRGNASLLRQQYIQFPMLPQQDSGSPDENSQNRANIMHGQGPLTTTPVRQNIFFSPSFVTPVNVAAPQPQPQQPPSNTTNPPSPSPSTVTPDTRRNHRRSSITNSSPRSSLRAQSQPARPISACVPNNFSTFYATAMAQPEAQYVQQQSARQSPDSPQRTPTEKDYGFPATGPYFVKTGPVDENGISPEYISYYVGDSPQTQGTYGRRSMASSYPGHAGLAIRNTGLYNIFYTPTEYRPIPMPTFDQSNIPLEQLDHMNVHTRVPQQQHYHQQATQPKTQSGQGPLIIDGSIPANDFRRQSTQDEHSEQFFTPQHSSVHSQRTSRQDTPNNGSREPSPTEQLVYDEADSVFSTPHHEAQQHHPQLNGWTQNIRTSNKPAINGHIGRLETLSEQLQRFQLSDPAYLPHVDTSHLVKENGIHTHEQHHHANGSGNGNGNGNGVHHAPVQSQKPATNPKAAPAKESGRGSSPTVKRRGNGPGADTEHHPNGVSQKQKPRWHSVSGISSSAIPNAPESREAPKPNGVHTNMKPVSNGGGHDHASTSNTNNSGNRGWQTTTTKKKNKKGANKPATGAEPLPADESLRKGG</sequence>
<keyword evidence="6" id="KW-0479">Metal-binding</keyword>
<dbReference type="EMBL" id="ABSU01000004">
    <property type="protein sequence ID" value="EFE35135.1"/>
    <property type="molecule type" value="Genomic_DNA"/>
</dbReference>
<dbReference type="GO" id="GO:0031123">
    <property type="term" value="P:RNA 3'-end processing"/>
    <property type="evidence" value="ECO:0007669"/>
    <property type="project" value="TreeGrafter"/>
</dbReference>
<dbReference type="SUPFAM" id="SSF81301">
    <property type="entry name" value="Nucleotidyltransferase"/>
    <property type="match status" value="1"/>
</dbReference>
<feature type="compositionally biased region" description="Low complexity" evidence="8">
    <location>
        <begin position="695"/>
        <end position="706"/>
    </location>
</feature>
<evidence type="ECO:0000259" key="9">
    <source>
        <dbReference type="Pfam" id="PF03828"/>
    </source>
</evidence>
<dbReference type="InterPro" id="IPR043519">
    <property type="entry name" value="NT_sf"/>
</dbReference>
<dbReference type="Gene3D" id="1.10.1410.10">
    <property type="match status" value="1"/>
</dbReference>
<feature type="domain" description="Poly(A) RNA polymerase mitochondrial-like central palm" evidence="10">
    <location>
        <begin position="146"/>
        <end position="281"/>
    </location>
</feature>
<feature type="compositionally biased region" description="Low complexity" evidence="8">
    <location>
        <begin position="669"/>
        <end position="685"/>
    </location>
</feature>
<dbReference type="AlphaFoldDB" id="D4APC4"/>
<feature type="compositionally biased region" description="Low complexity" evidence="8">
    <location>
        <begin position="860"/>
        <end position="870"/>
    </location>
</feature>
<dbReference type="OMA" id="PYQHARN"/>
<dbReference type="GO" id="GO:1990817">
    <property type="term" value="F:poly(A) RNA polymerase activity"/>
    <property type="evidence" value="ECO:0007669"/>
    <property type="project" value="UniProtKB-EC"/>
</dbReference>
<keyword evidence="5" id="KW-0808">Transferase</keyword>
<dbReference type="RefSeq" id="XP_003015780.1">
    <property type="nucleotide sequence ID" value="XM_003015734.1"/>
</dbReference>
<dbReference type="PANTHER" id="PTHR12271:SF113">
    <property type="entry name" value="POLY(A) RNA POLYMERASE CID11"/>
    <property type="match status" value="1"/>
</dbReference>
<feature type="compositionally biased region" description="Polar residues" evidence="8">
    <location>
        <begin position="49"/>
        <end position="61"/>
    </location>
</feature>
<dbReference type="Gene3D" id="3.30.460.10">
    <property type="entry name" value="Beta Polymerase, domain 2"/>
    <property type="match status" value="1"/>
</dbReference>
<comment type="cofactor">
    <cofactor evidence="1">
        <name>Mn(2+)</name>
        <dbReference type="ChEBI" id="CHEBI:29035"/>
    </cofactor>
</comment>
<dbReference type="InterPro" id="IPR054708">
    <property type="entry name" value="MTPAP-like_central"/>
</dbReference>
<feature type="region of interest" description="Disordered" evidence="8">
    <location>
        <begin position="657"/>
        <end position="718"/>
    </location>
</feature>
<evidence type="ECO:0000256" key="4">
    <source>
        <dbReference type="ARBA" id="ARBA00012388"/>
    </source>
</evidence>
<feature type="region of interest" description="Disordered" evidence="8">
    <location>
        <begin position="612"/>
        <end position="642"/>
    </location>
</feature>
<evidence type="ECO:0000313" key="12">
    <source>
        <dbReference type="Proteomes" id="UP000008866"/>
    </source>
</evidence>
<dbReference type="GO" id="GO:0010605">
    <property type="term" value="P:negative regulation of macromolecule metabolic process"/>
    <property type="evidence" value="ECO:0007669"/>
    <property type="project" value="UniProtKB-ARBA"/>
</dbReference>
<comment type="caution">
    <text evidence="11">The sequence shown here is derived from an EMBL/GenBank/DDBJ whole genome shotgun (WGS) entry which is preliminary data.</text>
</comment>
<feature type="compositionally biased region" description="Polar residues" evidence="8">
    <location>
        <begin position="738"/>
        <end position="754"/>
    </location>
</feature>
<feature type="region of interest" description="Disordered" evidence="8">
    <location>
        <begin position="40"/>
        <end position="93"/>
    </location>
</feature>
<evidence type="ECO:0000256" key="5">
    <source>
        <dbReference type="ARBA" id="ARBA00022679"/>
    </source>
</evidence>
<evidence type="ECO:0000256" key="6">
    <source>
        <dbReference type="ARBA" id="ARBA00022723"/>
    </source>
</evidence>